<dbReference type="AlphaFoldDB" id="A0AA39JFB0"/>
<reference evidence="2" key="1">
    <citation type="submission" date="2023-06" db="EMBL/GenBank/DDBJ databases">
        <authorList>
            <consortium name="Lawrence Berkeley National Laboratory"/>
            <person name="Ahrendt S."/>
            <person name="Sahu N."/>
            <person name="Indic B."/>
            <person name="Wong-Bajracharya J."/>
            <person name="Merenyi Z."/>
            <person name="Ke H.-M."/>
            <person name="Monk M."/>
            <person name="Kocsube S."/>
            <person name="Drula E."/>
            <person name="Lipzen A."/>
            <person name="Balint B."/>
            <person name="Henrissat B."/>
            <person name="Andreopoulos B."/>
            <person name="Martin F.M."/>
            <person name="Harder C.B."/>
            <person name="Rigling D."/>
            <person name="Ford K.L."/>
            <person name="Foster G.D."/>
            <person name="Pangilinan J."/>
            <person name="Papanicolaou A."/>
            <person name="Barry K."/>
            <person name="LaButti K."/>
            <person name="Viragh M."/>
            <person name="Koriabine M."/>
            <person name="Yan M."/>
            <person name="Riley R."/>
            <person name="Champramary S."/>
            <person name="Plett K.L."/>
            <person name="Tsai I.J."/>
            <person name="Slot J."/>
            <person name="Sipos G."/>
            <person name="Plett J."/>
            <person name="Nagy L.G."/>
            <person name="Grigoriev I.V."/>
        </authorList>
    </citation>
    <scope>NUCLEOTIDE SEQUENCE</scope>
    <source>
        <strain evidence="2">CCBAS 213</strain>
    </source>
</reference>
<evidence type="ECO:0000313" key="3">
    <source>
        <dbReference type="Proteomes" id="UP001175211"/>
    </source>
</evidence>
<dbReference type="RefSeq" id="XP_060324050.1">
    <property type="nucleotide sequence ID" value="XM_060478381.1"/>
</dbReference>
<comment type="caution">
    <text evidence="2">The sequence shown here is derived from an EMBL/GenBank/DDBJ whole genome shotgun (WGS) entry which is preliminary data.</text>
</comment>
<proteinExistence type="predicted"/>
<organism evidence="2 3">
    <name type="scientific">Armillaria tabescens</name>
    <name type="common">Ringless honey mushroom</name>
    <name type="synonym">Agaricus tabescens</name>
    <dbReference type="NCBI Taxonomy" id="1929756"/>
    <lineage>
        <taxon>Eukaryota</taxon>
        <taxon>Fungi</taxon>
        <taxon>Dikarya</taxon>
        <taxon>Basidiomycota</taxon>
        <taxon>Agaricomycotina</taxon>
        <taxon>Agaricomycetes</taxon>
        <taxon>Agaricomycetidae</taxon>
        <taxon>Agaricales</taxon>
        <taxon>Marasmiineae</taxon>
        <taxon>Physalacriaceae</taxon>
        <taxon>Desarmillaria</taxon>
    </lineage>
</organism>
<keyword evidence="3" id="KW-1185">Reference proteome</keyword>
<evidence type="ECO:0000256" key="1">
    <source>
        <dbReference type="SAM" id="MobiDB-lite"/>
    </source>
</evidence>
<dbReference type="EMBL" id="JAUEPS010000068">
    <property type="protein sequence ID" value="KAK0441711.1"/>
    <property type="molecule type" value="Genomic_DNA"/>
</dbReference>
<protein>
    <submittedName>
        <fullName evidence="2">Uncharacterized protein</fullName>
    </submittedName>
</protein>
<sequence>MANAEELVTDYEARVQKMVWKVNDKEKTVGTDDKILPNTLYHYHDPNTPCVTDIITVPSSQCTAIAHSEELDGLIEGEVDGISADNEYSDAEDEVNLQNLERIHENWNTEDKDDDDDVPSFYSISHHSSSNEDEWDSNSSFGTNES</sequence>
<feature type="region of interest" description="Disordered" evidence="1">
    <location>
        <begin position="105"/>
        <end position="146"/>
    </location>
</feature>
<evidence type="ECO:0000313" key="2">
    <source>
        <dbReference type="EMBL" id="KAK0441711.1"/>
    </source>
</evidence>
<accession>A0AA39JFB0</accession>
<gene>
    <name evidence="2" type="ORF">EV420DRAFT_1649923</name>
</gene>
<dbReference type="Proteomes" id="UP001175211">
    <property type="component" value="Unassembled WGS sequence"/>
</dbReference>
<name>A0AA39JFB0_ARMTA</name>
<dbReference type="GeneID" id="85361929"/>